<evidence type="ECO:0000256" key="5">
    <source>
        <dbReference type="SAM" id="MobiDB-lite"/>
    </source>
</evidence>
<feature type="zinc finger region" description="FLZ-type" evidence="4">
    <location>
        <begin position="61"/>
        <end position="105"/>
    </location>
</feature>
<keyword evidence="3" id="KW-0862">Zinc</keyword>
<dbReference type="PANTHER" id="PTHR46057:SF9">
    <property type="entry name" value="FCS-LIKE ZINC FINGER 1"/>
    <property type="match status" value="1"/>
</dbReference>
<evidence type="ECO:0000256" key="3">
    <source>
        <dbReference type="ARBA" id="ARBA00022771"/>
    </source>
</evidence>
<dbReference type="InterPro" id="IPR007650">
    <property type="entry name" value="Zf-FLZ_dom"/>
</dbReference>
<gene>
    <name evidence="7" type="ORF">SSX86_004930</name>
</gene>
<dbReference type="PANTHER" id="PTHR46057">
    <property type="entry name" value="FCS-LIKE ZINC FINGER 1-RELATED"/>
    <property type="match status" value="1"/>
</dbReference>
<dbReference type="InterPro" id="IPR044533">
    <property type="entry name" value="FLZ1/2/3"/>
</dbReference>
<feature type="domain" description="FLZ-type" evidence="6">
    <location>
        <begin position="61"/>
        <end position="105"/>
    </location>
</feature>
<keyword evidence="3" id="KW-0863">Zinc-finger</keyword>
<organism evidence="7 8">
    <name type="scientific">Deinandra increscens subsp. villosa</name>
    <dbReference type="NCBI Taxonomy" id="3103831"/>
    <lineage>
        <taxon>Eukaryota</taxon>
        <taxon>Viridiplantae</taxon>
        <taxon>Streptophyta</taxon>
        <taxon>Embryophyta</taxon>
        <taxon>Tracheophyta</taxon>
        <taxon>Spermatophyta</taxon>
        <taxon>Magnoliopsida</taxon>
        <taxon>eudicotyledons</taxon>
        <taxon>Gunneridae</taxon>
        <taxon>Pentapetalae</taxon>
        <taxon>asterids</taxon>
        <taxon>campanulids</taxon>
        <taxon>Asterales</taxon>
        <taxon>Asteraceae</taxon>
        <taxon>Asteroideae</taxon>
        <taxon>Heliantheae alliance</taxon>
        <taxon>Madieae</taxon>
        <taxon>Madiinae</taxon>
        <taxon>Deinandra</taxon>
    </lineage>
</organism>
<dbReference type="EMBL" id="JBCNJP010000007">
    <property type="protein sequence ID" value="KAK9076596.1"/>
    <property type="molecule type" value="Genomic_DNA"/>
</dbReference>
<name>A0AAP0DKZ8_9ASTR</name>
<sequence>MDSATVKNNGLASIAVTDHGSRFIARPFSSPRTTTFRNAYSFPPPRSGTFLNGRFQEQQSHFLDSCFLCKKPLGHNRDIFMYRGDVPFCSVECRSEQIEIDEAGEKNRSLSASIKAMRKKEEREKSSNSSPNYPFHSDAVAAA</sequence>
<accession>A0AAP0DKZ8</accession>
<dbReference type="Proteomes" id="UP001408789">
    <property type="component" value="Unassembled WGS sequence"/>
</dbReference>
<dbReference type="GO" id="GO:0008270">
    <property type="term" value="F:zinc ion binding"/>
    <property type="evidence" value="ECO:0007669"/>
    <property type="project" value="UniProtKB-KW"/>
</dbReference>
<dbReference type="Pfam" id="PF04570">
    <property type="entry name" value="zf-FLZ"/>
    <property type="match status" value="1"/>
</dbReference>
<evidence type="ECO:0000313" key="8">
    <source>
        <dbReference type="Proteomes" id="UP001408789"/>
    </source>
</evidence>
<keyword evidence="8" id="KW-1185">Reference proteome</keyword>
<feature type="region of interest" description="Disordered" evidence="5">
    <location>
        <begin position="102"/>
        <end position="143"/>
    </location>
</feature>
<protein>
    <recommendedName>
        <fullName evidence="6">FLZ-type domain-containing protein</fullName>
    </recommendedName>
</protein>
<proteinExistence type="inferred from homology"/>
<reference evidence="7 8" key="1">
    <citation type="submission" date="2024-04" db="EMBL/GenBank/DDBJ databases">
        <title>The reference genome of an endangered Asteraceae, Deinandra increscens subsp. villosa, native to the Central Coast of California.</title>
        <authorList>
            <person name="Guilliams M."/>
            <person name="Hasenstab-Lehman K."/>
            <person name="Meyer R."/>
            <person name="Mcevoy S."/>
        </authorList>
    </citation>
    <scope>NUCLEOTIDE SEQUENCE [LARGE SCALE GENOMIC DNA]</scope>
    <source>
        <tissue evidence="7">Leaf</tissue>
    </source>
</reference>
<comment type="similarity">
    <text evidence="1">Belongs to the FLZ family.</text>
</comment>
<evidence type="ECO:0000256" key="4">
    <source>
        <dbReference type="PROSITE-ProRule" id="PRU01131"/>
    </source>
</evidence>
<keyword evidence="2" id="KW-0479">Metal-binding</keyword>
<evidence type="ECO:0000256" key="1">
    <source>
        <dbReference type="ARBA" id="ARBA00009374"/>
    </source>
</evidence>
<evidence type="ECO:0000313" key="7">
    <source>
        <dbReference type="EMBL" id="KAK9076596.1"/>
    </source>
</evidence>
<dbReference type="PROSITE" id="PS51795">
    <property type="entry name" value="ZF_FLZ"/>
    <property type="match status" value="1"/>
</dbReference>
<dbReference type="AlphaFoldDB" id="A0AAP0DKZ8"/>
<comment type="caution">
    <text evidence="7">The sequence shown here is derived from an EMBL/GenBank/DDBJ whole genome shotgun (WGS) entry which is preliminary data.</text>
</comment>
<evidence type="ECO:0000259" key="6">
    <source>
        <dbReference type="PROSITE" id="PS51795"/>
    </source>
</evidence>
<evidence type="ECO:0000256" key="2">
    <source>
        <dbReference type="ARBA" id="ARBA00022723"/>
    </source>
</evidence>